<dbReference type="SUPFAM" id="SSF53850">
    <property type="entry name" value="Periplasmic binding protein-like II"/>
    <property type="match status" value="1"/>
</dbReference>
<dbReference type="PANTHER" id="PTHR42928:SF5">
    <property type="entry name" value="BLR1237 PROTEIN"/>
    <property type="match status" value="1"/>
</dbReference>
<gene>
    <name evidence="3" type="ORF">CEY11_23980</name>
</gene>
<reference evidence="4" key="1">
    <citation type="submission" date="2017-06" db="EMBL/GenBank/DDBJ databases">
        <title>Herbaspirillum phytohormonus sp. nov., isolated from the root nodule of Robinia pseudoacacia in lead-zinc mine.</title>
        <authorList>
            <person name="Fan M."/>
            <person name="Lin Y."/>
        </authorList>
    </citation>
    <scope>NUCLEOTIDE SEQUENCE [LARGE SCALE GENOMIC DNA]</scope>
    <source>
        <strain evidence="4">SC-089</strain>
    </source>
</reference>
<dbReference type="RefSeq" id="WP_088605959.1">
    <property type="nucleotide sequence ID" value="NZ_NJIH01000019.1"/>
</dbReference>
<comment type="similarity">
    <text evidence="1">Belongs to the UPF0065 (bug) family.</text>
</comment>
<dbReference type="Pfam" id="PF03401">
    <property type="entry name" value="TctC"/>
    <property type="match status" value="1"/>
</dbReference>
<dbReference type="AlphaFoldDB" id="A0A225M493"/>
<keyword evidence="4" id="KW-1185">Reference proteome</keyword>
<dbReference type="InterPro" id="IPR005064">
    <property type="entry name" value="BUG"/>
</dbReference>
<name>A0A225M493_9BURK</name>
<evidence type="ECO:0000313" key="4">
    <source>
        <dbReference type="Proteomes" id="UP000214603"/>
    </source>
</evidence>
<comment type="caution">
    <text evidence="3">The sequence shown here is derived from an EMBL/GenBank/DDBJ whole genome shotgun (WGS) entry which is preliminary data.</text>
</comment>
<dbReference type="CDD" id="cd07012">
    <property type="entry name" value="PBP2_Bug_TTT"/>
    <property type="match status" value="1"/>
</dbReference>
<sequence length="324" mass="34888">MKILRHALCALLPLLFTAAAHAEPYPSRQIQIITPGAPGGSLDVLLRIISEPLAKSLGQPVLIMNKTGAGGLIAVNEAARARPDGYTLLFTQAGAVTISPAMNQLQALSILRKLQPVTQVSTLSVLLTANASVPAKNLRELVQLAKERTQRLSYATAGNQYSLTYLYSLLFSDRAGIKLLFVPYKTSTQALTDLASGQINLMFDASTAQYPEIVSGRVRPLAVFGKTRSALLPDVPTAAEQGFDVVQGEGWYGLLAPAGAPAAAVHKINSALLEILERPEIRARIRQLDMHVSALPPDKFKTVIEADARRWSKLIADKHIAEGK</sequence>
<feature type="chain" id="PRO_5012759223" description="ABC transporter substrate-binding protein" evidence="2">
    <location>
        <begin position="23"/>
        <end position="324"/>
    </location>
</feature>
<evidence type="ECO:0000256" key="1">
    <source>
        <dbReference type="ARBA" id="ARBA00006987"/>
    </source>
</evidence>
<dbReference type="Proteomes" id="UP000214603">
    <property type="component" value="Unassembled WGS sequence"/>
</dbReference>
<accession>A0A225M493</accession>
<protein>
    <recommendedName>
        <fullName evidence="5">ABC transporter substrate-binding protein</fullName>
    </recommendedName>
</protein>
<dbReference type="InterPro" id="IPR042100">
    <property type="entry name" value="Bug_dom1"/>
</dbReference>
<dbReference type="Gene3D" id="3.40.190.10">
    <property type="entry name" value="Periplasmic binding protein-like II"/>
    <property type="match status" value="1"/>
</dbReference>
<evidence type="ECO:0008006" key="5">
    <source>
        <dbReference type="Google" id="ProtNLM"/>
    </source>
</evidence>
<keyword evidence="2" id="KW-0732">Signal</keyword>
<organism evidence="3 4">
    <name type="scientific">Candidimonas nitroreducens</name>
    <dbReference type="NCBI Taxonomy" id="683354"/>
    <lineage>
        <taxon>Bacteria</taxon>
        <taxon>Pseudomonadati</taxon>
        <taxon>Pseudomonadota</taxon>
        <taxon>Betaproteobacteria</taxon>
        <taxon>Burkholderiales</taxon>
        <taxon>Alcaligenaceae</taxon>
        <taxon>Candidimonas</taxon>
    </lineage>
</organism>
<proteinExistence type="inferred from homology"/>
<evidence type="ECO:0000256" key="2">
    <source>
        <dbReference type="SAM" id="SignalP"/>
    </source>
</evidence>
<dbReference type="Gene3D" id="3.40.190.150">
    <property type="entry name" value="Bordetella uptake gene, domain 1"/>
    <property type="match status" value="1"/>
</dbReference>
<evidence type="ECO:0000313" key="3">
    <source>
        <dbReference type="EMBL" id="OWT53779.1"/>
    </source>
</evidence>
<dbReference type="EMBL" id="NJIH01000019">
    <property type="protein sequence ID" value="OWT53779.1"/>
    <property type="molecule type" value="Genomic_DNA"/>
</dbReference>
<dbReference type="OrthoDB" id="9780943at2"/>
<dbReference type="PANTHER" id="PTHR42928">
    <property type="entry name" value="TRICARBOXYLATE-BINDING PROTEIN"/>
    <property type="match status" value="1"/>
</dbReference>
<dbReference type="PIRSF" id="PIRSF017082">
    <property type="entry name" value="YflP"/>
    <property type="match status" value="1"/>
</dbReference>
<feature type="signal peptide" evidence="2">
    <location>
        <begin position="1"/>
        <end position="22"/>
    </location>
</feature>